<sequence length="47" mass="5693">MFILPVKNRQKKTMDKTIKSCLKYLYIACNIPMGLIDQMYYKFDRVE</sequence>
<evidence type="ECO:0000313" key="2">
    <source>
        <dbReference type="EMBL" id="VXD05020.1"/>
    </source>
</evidence>
<gene>
    <name evidence="2" type="ORF">SPHINGO8BC_60380</name>
</gene>
<reference evidence="2 3" key="1">
    <citation type="submission" date="2019-10" db="EMBL/GenBank/DDBJ databases">
        <authorList>
            <person name="Karimi E."/>
        </authorList>
    </citation>
    <scope>NUCLEOTIDE SEQUENCE [LARGE SCALE GENOMIC DNA]</scope>
    <source>
        <strain evidence="2">Sphingobacterium sp. 8BC</strain>
    </source>
</reference>
<keyword evidence="1" id="KW-0472">Membrane</keyword>
<keyword evidence="1" id="KW-0812">Transmembrane</keyword>
<protein>
    <submittedName>
        <fullName evidence="2">Uncharacterized protein</fullName>
    </submittedName>
</protein>
<proteinExistence type="predicted"/>
<name>A0A654DI75_SPHMU</name>
<organism evidence="2 3">
    <name type="scientific">Sphingobacterium multivorum</name>
    <dbReference type="NCBI Taxonomy" id="28454"/>
    <lineage>
        <taxon>Bacteria</taxon>
        <taxon>Pseudomonadati</taxon>
        <taxon>Bacteroidota</taxon>
        <taxon>Sphingobacteriia</taxon>
        <taxon>Sphingobacteriales</taxon>
        <taxon>Sphingobacteriaceae</taxon>
        <taxon>Sphingobacterium</taxon>
    </lineage>
</organism>
<feature type="transmembrane region" description="Helical" evidence="1">
    <location>
        <begin position="21"/>
        <end position="41"/>
    </location>
</feature>
<evidence type="ECO:0000256" key="1">
    <source>
        <dbReference type="SAM" id="Phobius"/>
    </source>
</evidence>
<dbReference type="Proteomes" id="UP000432350">
    <property type="component" value="Unassembled WGS sequence"/>
</dbReference>
<keyword evidence="1" id="KW-1133">Transmembrane helix</keyword>
<evidence type="ECO:0000313" key="3">
    <source>
        <dbReference type="Proteomes" id="UP000432350"/>
    </source>
</evidence>
<dbReference type="AlphaFoldDB" id="A0A654DI75"/>
<accession>A0A654DI75</accession>
<dbReference type="EMBL" id="CABWMV010000025">
    <property type="protein sequence ID" value="VXD05020.1"/>
    <property type="molecule type" value="Genomic_DNA"/>
</dbReference>